<comment type="caution">
    <text evidence="2">The sequence shown here is derived from an EMBL/GenBank/DDBJ whole genome shotgun (WGS) entry which is preliminary data.</text>
</comment>
<dbReference type="PANTHER" id="PTHR47936">
    <property type="entry name" value="PPR_LONG DOMAIN-CONTAINING PROTEIN"/>
    <property type="match status" value="1"/>
</dbReference>
<evidence type="ECO:0008006" key="4">
    <source>
        <dbReference type="Google" id="ProtNLM"/>
    </source>
</evidence>
<dbReference type="InterPro" id="IPR011990">
    <property type="entry name" value="TPR-like_helical_dom_sf"/>
</dbReference>
<keyword evidence="1" id="KW-0677">Repeat</keyword>
<proteinExistence type="predicted"/>
<dbReference type="Gene3D" id="1.25.40.10">
    <property type="entry name" value="Tetratricopeptide repeat domain"/>
    <property type="match status" value="2"/>
</dbReference>
<dbReference type="Proteomes" id="UP001642484">
    <property type="component" value="Unassembled WGS sequence"/>
</dbReference>
<dbReference type="Pfam" id="PF13812">
    <property type="entry name" value="PPR_3"/>
    <property type="match status" value="1"/>
</dbReference>
<dbReference type="InterPro" id="IPR002885">
    <property type="entry name" value="PPR_rpt"/>
</dbReference>
<organism evidence="2 3">
    <name type="scientific">Durusdinium trenchii</name>
    <dbReference type="NCBI Taxonomy" id="1381693"/>
    <lineage>
        <taxon>Eukaryota</taxon>
        <taxon>Sar</taxon>
        <taxon>Alveolata</taxon>
        <taxon>Dinophyceae</taxon>
        <taxon>Suessiales</taxon>
        <taxon>Symbiodiniaceae</taxon>
        <taxon>Durusdinium</taxon>
    </lineage>
</organism>
<accession>A0ABP0KG08</accession>
<evidence type="ECO:0000256" key="1">
    <source>
        <dbReference type="ARBA" id="ARBA00022737"/>
    </source>
</evidence>
<evidence type="ECO:0000313" key="2">
    <source>
        <dbReference type="EMBL" id="CAK9025628.1"/>
    </source>
</evidence>
<evidence type="ECO:0000313" key="3">
    <source>
        <dbReference type="Proteomes" id="UP001642484"/>
    </source>
</evidence>
<dbReference type="PANTHER" id="PTHR47936:SF1">
    <property type="entry name" value="PENTATRICOPEPTIDE REPEAT-CONTAINING PROTEIN GUN1, CHLOROPLASTIC"/>
    <property type="match status" value="1"/>
</dbReference>
<name>A0ABP0KG08_9DINO</name>
<reference evidence="2 3" key="1">
    <citation type="submission" date="2024-02" db="EMBL/GenBank/DDBJ databases">
        <authorList>
            <person name="Chen Y."/>
            <person name="Shah S."/>
            <person name="Dougan E. K."/>
            <person name="Thang M."/>
            <person name="Chan C."/>
        </authorList>
    </citation>
    <scope>NUCLEOTIDE SEQUENCE [LARGE SCALE GENOMIC DNA]</scope>
</reference>
<protein>
    <recommendedName>
        <fullName evidence="4">Pentatricopeptide repeat-containing protein, chloroplastic</fullName>
    </recommendedName>
</protein>
<sequence length="478" mass="52718">MTPEAHGIKVRNGKLWGLANVLAELGRRSDWREAWELLQACMRWEARKSSRSENGLKPGPDVVAFNSALTALGKGSWGHSLAVLNVMRASFIRPTCVTFGALLGALARHIEGEGHEGIWLQAMHLCHTLLTDNGSSSSMESGDAEQMRRSQVIFLNTALAACQKHWSFGVHLLQTALARGLELDVISWNSGLLVAGQKDWEHSLNILERMSNSRMMPDAISLNSCIKCCAEGHSWRILLLLSRREGKQPCNVPGLNAAITGLAIVEWQQATSLFQHMAVEHLARDARSFRAAASATASWIQLLQLLVDAEVEDVQIDLTFGNMLSSSLRRVWQKALNVPQLLLCRRLEADPVTYSSLASGYQQHWKHSVMSLVGMSQRRVPSDAYNLAACLDALAKRLAWERASAMLVSRPQAFCTDTACLAAIEGLSKASEWNLSAQQLEKLDWNGIQKNVFMYSAVAAGRFLSFSILALEILICTS</sequence>
<dbReference type="EMBL" id="CAXAMN010008557">
    <property type="protein sequence ID" value="CAK9025628.1"/>
    <property type="molecule type" value="Genomic_DNA"/>
</dbReference>
<gene>
    <name evidence="2" type="ORF">CCMP2556_LOCUS16055</name>
</gene>
<keyword evidence="3" id="KW-1185">Reference proteome</keyword>